<keyword evidence="2" id="KW-0732">Signal</keyword>
<name>Q0VM89_ALCBS</name>
<dbReference type="EMBL" id="AM286690">
    <property type="protein sequence ID" value="CAL17709.1"/>
    <property type="molecule type" value="Genomic_DNA"/>
</dbReference>
<evidence type="ECO:0000256" key="2">
    <source>
        <dbReference type="SAM" id="SignalP"/>
    </source>
</evidence>
<dbReference type="InterPro" id="IPR025392">
    <property type="entry name" value="DUF4124"/>
</dbReference>
<feature type="chain" id="PRO_5004179004" description="DUF4124 domain-containing protein" evidence="2">
    <location>
        <begin position="28"/>
        <end position="258"/>
    </location>
</feature>
<accession>Q0VM89</accession>
<sequence length="258" mass="26321">MEIIMKKSLISFVVLALVSGVSLASMAENAGSVSEGKEPDAPASKIYRTTDEKGNVVFSDQPAQNRHSEEVKLKTTNTVPIKTVEMPQAVAQPEEAKTGGQAGEGYSSLAITAPESGSTLRNPADAVYVSVSLQPGLKTGDRLVLIDNGIEQPAMQLDAPDRGEHTLIVKVVGEDGEPRITSEPVKLYIHRSTVGDFRNSAGGGSNGGAAQAGGAADRGGAANVGGSASTGGAANVGSGADRSSAARPAKPNRSILSN</sequence>
<dbReference type="OrthoDB" id="6366673at2"/>
<reference evidence="4 5" key="1">
    <citation type="journal article" date="2006" name="Nat. Biotechnol.">
        <title>Genome sequence of the ubiquitous hydrocarbon-degrading marine bacterium Alcanivorax borkumensis.</title>
        <authorList>
            <person name="Schneiker S."/>
            <person name="Martins dos Santos V.A.P."/>
            <person name="Bartels D."/>
            <person name="Bekel T."/>
            <person name="Brecht M."/>
            <person name="Buhrmester J."/>
            <person name="Chernikova T.N."/>
            <person name="Denaro R."/>
            <person name="Ferrer M."/>
            <person name="Gertler C."/>
            <person name="Goesmann A."/>
            <person name="Golyshina O.V."/>
            <person name="Kaminski F."/>
            <person name="Khachane A.N."/>
            <person name="Lang S."/>
            <person name="Linke B."/>
            <person name="McHardy A.C."/>
            <person name="Meyer F."/>
            <person name="Nechitaylo T."/>
            <person name="Puehler A."/>
            <person name="Regenhardt D."/>
            <person name="Rupp O."/>
            <person name="Sabirova J.S."/>
            <person name="Selbitschka W."/>
            <person name="Yakimov M.M."/>
            <person name="Timmis K.N."/>
            <person name="Vorhoelter F.-J."/>
            <person name="Weidner S."/>
            <person name="Kaiser O."/>
            <person name="Golyshin P.N."/>
        </authorList>
    </citation>
    <scope>NUCLEOTIDE SEQUENCE [LARGE SCALE GENOMIC DNA]</scope>
    <source>
        <strain evidence="5">ATCC 700651 / DSM 11573 / NCIMB 13689 / SK2</strain>
    </source>
</reference>
<protein>
    <recommendedName>
        <fullName evidence="3">DUF4124 domain-containing protein</fullName>
    </recommendedName>
</protein>
<dbReference type="AlphaFoldDB" id="Q0VM89"/>
<feature type="signal peptide" evidence="2">
    <location>
        <begin position="1"/>
        <end position="27"/>
    </location>
</feature>
<dbReference type="HOGENOM" id="CLU_1080269_0_0_6"/>
<evidence type="ECO:0000313" key="4">
    <source>
        <dbReference type="EMBL" id="CAL17709.1"/>
    </source>
</evidence>
<organism evidence="4 5">
    <name type="scientific">Alcanivorax borkumensis (strain ATCC 700651 / DSM 11573 / NCIMB 13689 / SK2)</name>
    <dbReference type="NCBI Taxonomy" id="393595"/>
    <lineage>
        <taxon>Bacteria</taxon>
        <taxon>Pseudomonadati</taxon>
        <taxon>Pseudomonadota</taxon>
        <taxon>Gammaproteobacteria</taxon>
        <taxon>Oceanospirillales</taxon>
        <taxon>Alcanivoracaceae</taxon>
        <taxon>Alcanivorax</taxon>
    </lineage>
</organism>
<feature type="region of interest" description="Disordered" evidence="1">
    <location>
        <begin position="199"/>
        <end position="258"/>
    </location>
</feature>
<dbReference type="KEGG" id="abo:ABO_2261"/>
<keyword evidence="5" id="KW-1185">Reference proteome</keyword>
<proteinExistence type="predicted"/>
<evidence type="ECO:0000313" key="5">
    <source>
        <dbReference type="Proteomes" id="UP000008871"/>
    </source>
</evidence>
<evidence type="ECO:0000256" key="1">
    <source>
        <dbReference type="SAM" id="MobiDB-lite"/>
    </source>
</evidence>
<dbReference type="STRING" id="393595.ABO_2261"/>
<feature type="compositionally biased region" description="Gly residues" evidence="1">
    <location>
        <begin position="201"/>
        <end position="211"/>
    </location>
</feature>
<feature type="domain" description="DUF4124" evidence="3">
    <location>
        <begin position="40"/>
        <end position="80"/>
    </location>
</feature>
<gene>
    <name evidence="4" type="ordered locus">ABO_2261</name>
</gene>
<feature type="compositionally biased region" description="Low complexity" evidence="1">
    <location>
        <begin position="212"/>
        <end position="226"/>
    </location>
</feature>
<dbReference type="Proteomes" id="UP000008871">
    <property type="component" value="Chromosome"/>
</dbReference>
<dbReference type="Pfam" id="PF13511">
    <property type="entry name" value="DUF4124"/>
    <property type="match status" value="1"/>
</dbReference>
<evidence type="ECO:0000259" key="3">
    <source>
        <dbReference type="Pfam" id="PF13511"/>
    </source>
</evidence>